<dbReference type="AlphaFoldDB" id="A0A0D2M4B0"/>
<dbReference type="PANTHER" id="PTHR35482">
    <property type="entry name" value="CYTOCHROME C OXIDASE SUBUNIT"/>
    <property type="match status" value="1"/>
</dbReference>
<dbReference type="RefSeq" id="XP_013895126.1">
    <property type="nucleotide sequence ID" value="XM_014039672.1"/>
</dbReference>
<gene>
    <name evidence="2" type="ORF">MNEG_11857</name>
</gene>
<proteinExistence type="predicted"/>
<feature type="transmembrane region" description="Helical" evidence="1">
    <location>
        <begin position="131"/>
        <end position="151"/>
    </location>
</feature>
<evidence type="ECO:0000313" key="3">
    <source>
        <dbReference type="Proteomes" id="UP000054498"/>
    </source>
</evidence>
<protein>
    <submittedName>
        <fullName evidence="2">Uncharacterized protein</fullName>
    </submittedName>
</protein>
<keyword evidence="3" id="KW-1185">Reference proteome</keyword>
<dbReference type="EMBL" id="KK103158">
    <property type="protein sequence ID" value="KIY96106.1"/>
    <property type="molecule type" value="Genomic_DNA"/>
</dbReference>
<keyword evidence="1" id="KW-0812">Transmembrane</keyword>
<dbReference type="STRING" id="145388.A0A0D2M4B0"/>
<dbReference type="Proteomes" id="UP000054498">
    <property type="component" value="Unassembled WGS sequence"/>
</dbReference>
<dbReference type="GeneID" id="25729161"/>
<dbReference type="OrthoDB" id="206869at2759"/>
<sequence length="153" mass="16825">MLIAEYAAVLERYKQKAGLTELDPETMAAAEKRFARGLALMGEGQLPEALAIFNEALYKRLKGHPSGEVGRKARHLVYGFQAMDFLKTKDVTYSVDKKAYDKYFRQFADQSRVYVASEEERAADALASRNAALVAAGVVLAPVAVFAAYALGR</sequence>
<organism evidence="2 3">
    <name type="scientific">Monoraphidium neglectum</name>
    <dbReference type="NCBI Taxonomy" id="145388"/>
    <lineage>
        <taxon>Eukaryota</taxon>
        <taxon>Viridiplantae</taxon>
        <taxon>Chlorophyta</taxon>
        <taxon>core chlorophytes</taxon>
        <taxon>Chlorophyceae</taxon>
        <taxon>CS clade</taxon>
        <taxon>Sphaeropleales</taxon>
        <taxon>Selenastraceae</taxon>
        <taxon>Monoraphidium</taxon>
    </lineage>
</organism>
<accession>A0A0D2M4B0</accession>
<keyword evidence="1" id="KW-0472">Membrane</keyword>
<keyword evidence="1" id="KW-1133">Transmembrane helix</keyword>
<dbReference type="KEGG" id="mng:MNEG_11857"/>
<name>A0A0D2M4B0_9CHLO</name>
<evidence type="ECO:0000256" key="1">
    <source>
        <dbReference type="SAM" id="Phobius"/>
    </source>
</evidence>
<dbReference type="PANTHER" id="PTHR35482:SF1">
    <property type="entry name" value="CYTOCHROME C OXIDASE SUBUNIT"/>
    <property type="match status" value="1"/>
</dbReference>
<reference evidence="2 3" key="1">
    <citation type="journal article" date="2013" name="BMC Genomics">
        <title>Reconstruction of the lipid metabolism for the microalga Monoraphidium neglectum from its genome sequence reveals characteristics suitable for biofuel production.</title>
        <authorList>
            <person name="Bogen C."/>
            <person name="Al-Dilaimi A."/>
            <person name="Albersmeier A."/>
            <person name="Wichmann J."/>
            <person name="Grundmann M."/>
            <person name="Rupp O."/>
            <person name="Lauersen K.J."/>
            <person name="Blifernez-Klassen O."/>
            <person name="Kalinowski J."/>
            <person name="Goesmann A."/>
            <person name="Mussgnug J.H."/>
            <person name="Kruse O."/>
        </authorList>
    </citation>
    <scope>NUCLEOTIDE SEQUENCE [LARGE SCALE GENOMIC DNA]</scope>
    <source>
        <strain evidence="2 3">SAG 48.87</strain>
    </source>
</reference>
<evidence type="ECO:0000313" key="2">
    <source>
        <dbReference type="EMBL" id="KIY96106.1"/>
    </source>
</evidence>